<dbReference type="CDD" id="cd07989">
    <property type="entry name" value="LPLAT_AGPAT-like"/>
    <property type="match status" value="1"/>
</dbReference>
<dbReference type="GO" id="GO:0005886">
    <property type="term" value="C:plasma membrane"/>
    <property type="evidence" value="ECO:0007669"/>
    <property type="project" value="TreeGrafter"/>
</dbReference>
<dbReference type="InterPro" id="IPR002123">
    <property type="entry name" value="Plipid/glycerol_acylTrfase"/>
</dbReference>
<accession>A0A1G9V2M4</accession>
<evidence type="ECO:0000259" key="3">
    <source>
        <dbReference type="SMART" id="SM00563"/>
    </source>
</evidence>
<keyword evidence="5" id="KW-1185">Reference proteome</keyword>
<gene>
    <name evidence="4" type="ORF">SAMN04489726_2784</name>
</gene>
<evidence type="ECO:0000313" key="5">
    <source>
        <dbReference type="Proteomes" id="UP000183376"/>
    </source>
</evidence>
<feature type="domain" description="Phospholipid/glycerol acyltransferase" evidence="3">
    <location>
        <begin position="34"/>
        <end position="153"/>
    </location>
</feature>
<dbReference type="Proteomes" id="UP000183376">
    <property type="component" value="Chromosome I"/>
</dbReference>
<dbReference type="eggNOG" id="COG0204">
    <property type="taxonomic scope" value="Bacteria"/>
</dbReference>
<dbReference type="SUPFAM" id="SSF69593">
    <property type="entry name" value="Glycerol-3-phosphate (1)-acyltransferase"/>
    <property type="match status" value="1"/>
</dbReference>
<dbReference type="Pfam" id="PF01553">
    <property type="entry name" value="Acyltransferase"/>
    <property type="match status" value="1"/>
</dbReference>
<dbReference type="PANTHER" id="PTHR10434:SF11">
    <property type="entry name" value="1-ACYL-SN-GLYCEROL-3-PHOSPHATE ACYLTRANSFERASE"/>
    <property type="match status" value="1"/>
</dbReference>
<evidence type="ECO:0000256" key="1">
    <source>
        <dbReference type="ARBA" id="ARBA00022679"/>
    </source>
</evidence>
<organism evidence="4 5">
    <name type="scientific">Allokutzneria albata</name>
    <name type="common">Kibdelosporangium albatum</name>
    <dbReference type="NCBI Taxonomy" id="211114"/>
    <lineage>
        <taxon>Bacteria</taxon>
        <taxon>Bacillati</taxon>
        <taxon>Actinomycetota</taxon>
        <taxon>Actinomycetes</taxon>
        <taxon>Pseudonocardiales</taxon>
        <taxon>Pseudonocardiaceae</taxon>
        <taxon>Allokutzneria</taxon>
    </lineage>
</organism>
<sequence length="221" mass="24413">MLYQLMRRVLSPLARLIFRPRIEGLDNVPQNGAVILASNHLSFVDSLVIPLIVPRKVAFLAKAEYFHGKGVKGAISRWFFTMIGQIPVERGRGRAAKDALDVAIRVLAEGGAFGIYPEGTRSEDGRLYRGKTGVGRIALASGAPVVPVALIGTERIQPIGKKLPRPYRVTVRFGAPLDFSRYEGMAHSTVIHRTVTDEIMYAILELSGQEYVDTYHQRKAA</sequence>
<proteinExistence type="predicted"/>
<dbReference type="PANTHER" id="PTHR10434">
    <property type="entry name" value="1-ACYL-SN-GLYCEROL-3-PHOSPHATE ACYLTRANSFERASE"/>
    <property type="match status" value="1"/>
</dbReference>
<dbReference type="SMART" id="SM00563">
    <property type="entry name" value="PlsC"/>
    <property type="match status" value="1"/>
</dbReference>
<dbReference type="GO" id="GO:0006654">
    <property type="term" value="P:phosphatidic acid biosynthetic process"/>
    <property type="evidence" value="ECO:0007669"/>
    <property type="project" value="TreeGrafter"/>
</dbReference>
<dbReference type="OrthoDB" id="9808424at2"/>
<evidence type="ECO:0000313" key="4">
    <source>
        <dbReference type="EMBL" id="SDM66256.1"/>
    </source>
</evidence>
<protein>
    <submittedName>
        <fullName evidence="4">1-acyl-sn-glycerol-3-phosphate acyltransferase</fullName>
    </submittedName>
</protein>
<dbReference type="AlphaFoldDB" id="A0A1G9V2M4"/>
<dbReference type="GO" id="GO:0003841">
    <property type="term" value="F:1-acylglycerol-3-phosphate O-acyltransferase activity"/>
    <property type="evidence" value="ECO:0007669"/>
    <property type="project" value="TreeGrafter"/>
</dbReference>
<reference evidence="4 5" key="1">
    <citation type="submission" date="2016-10" db="EMBL/GenBank/DDBJ databases">
        <authorList>
            <person name="de Groot N.N."/>
        </authorList>
    </citation>
    <scope>NUCLEOTIDE SEQUENCE [LARGE SCALE GENOMIC DNA]</scope>
    <source>
        <strain evidence="4 5">DSM 44149</strain>
    </source>
</reference>
<dbReference type="STRING" id="211114.SAMN04489726_2784"/>
<dbReference type="EMBL" id="LT629701">
    <property type="protein sequence ID" value="SDM66256.1"/>
    <property type="molecule type" value="Genomic_DNA"/>
</dbReference>
<evidence type="ECO:0000256" key="2">
    <source>
        <dbReference type="ARBA" id="ARBA00023315"/>
    </source>
</evidence>
<keyword evidence="1 4" id="KW-0808">Transferase</keyword>
<name>A0A1G9V2M4_ALLAB</name>
<keyword evidence="2 4" id="KW-0012">Acyltransferase</keyword>